<name>A0A1L9NQ19_ASPTC</name>
<gene>
    <name evidence="3" type="ORF">ASPTUDRAFT_299476</name>
</gene>
<feature type="region of interest" description="Disordered" evidence="1">
    <location>
        <begin position="154"/>
        <end position="185"/>
    </location>
</feature>
<evidence type="ECO:0000256" key="1">
    <source>
        <dbReference type="SAM" id="MobiDB-lite"/>
    </source>
</evidence>
<organism evidence="3 4">
    <name type="scientific">Aspergillus tubingensis (strain CBS 134.48)</name>
    <dbReference type="NCBI Taxonomy" id="767770"/>
    <lineage>
        <taxon>Eukaryota</taxon>
        <taxon>Fungi</taxon>
        <taxon>Dikarya</taxon>
        <taxon>Ascomycota</taxon>
        <taxon>Pezizomycotina</taxon>
        <taxon>Eurotiomycetes</taxon>
        <taxon>Eurotiomycetidae</taxon>
        <taxon>Eurotiales</taxon>
        <taxon>Aspergillaceae</taxon>
        <taxon>Aspergillus</taxon>
        <taxon>Aspergillus subgen. Circumdati</taxon>
    </lineage>
</organism>
<feature type="region of interest" description="Disordered" evidence="1">
    <location>
        <begin position="91"/>
        <end position="118"/>
    </location>
</feature>
<evidence type="ECO:0000313" key="4">
    <source>
        <dbReference type="Proteomes" id="UP000184304"/>
    </source>
</evidence>
<dbReference type="InterPro" id="IPR013087">
    <property type="entry name" value="Znf_C2H2_type"/>
</dbReference>
<evidence type="ECO:0000259" key="2">
    <source>
        <dbReference type="PROSITE" id="PS00028"/>
    </source>
</evidence>
<dbReference type="AlphaFoldDB" id="A0A1L9NQ19"/>
<proteinExistence type="predicted"/>
<keyword evidence="4" id="KW-1185">Reference proteome</keyword>
<feature type="domain" description="C2H2-type" evidence="2">
    <location>
        <begin position="148"/>
        <end position="169"/>
    </location>
</feature>
<protein>
    <recommendedName>
        <fullName evidence="2">C2H2-type domain-containing protein</fullName>
    </recommendedName>
</protein>
<feature type="compositionally biased region" description="Basic residues" evidence="1">
    <location>
        <begin position="154"/>
        <end position="167"/>
    </location>
</feature>
<dbReference type="PROSITE" id="PS00028">
    <property type="entry name" value="ZINC_FINGER_C2H2_1"/>
    <property type="match status" value="1"/>
</dbReference>
<feature type="compositionally biased region" description="Low complexity" evidence="1">
    <location>
        <begin position="95"/>
        <end position="111"/>
    </location>
</feature>
<feature type="compositionally biased region" description="Basic and acidic residues" evidence="1">
    <location>
        <begin position="168"/>
        <end position="185"/>
    </location>
</feature>
<evidence type="ECO:0000313" key="3">
    <source>
        <dbReference type="EMBL" id="OJI91292.1"/>
    </source>
</evidence>
<reference evidence="4" key="1">
    <citation type="journal article" date="2017" name="Genome Biol.">
        <title>Comparative genomics reveals high biological diversity and specific adaptations in the industrially and medically important fungal genus Aspergillus.</title>
        <authorList>
            <person name="de Vries R.P."/>
            <person name="Riley R."/>
            <person name="Wiebenga A."/>
            <person name="Aguilar-Osorio G."/>
            <person name="Amillis S."/>
            <person name="Uchima C.A."/>
            <person name="Anderluh G."/>
            <person name="Asadollahi M."/>
            <person name="Askin M."/>
            <person name="Barry K."/>
            <person name="Battaglia E."/>
            <person name="Bayram O."/>
            <person name="Benocci T."/>
            <person name="Braus-Stromeyer S.A."/>
            <person name="Caldana C."/>
            <person name="Canovas D."/>
            <person name="Cerqueira G.C."/>
            <person name="Chen F."/>
            <person name="Chen W."/>
            <person name="Choi C."/>
            <person name="Clum A."/>
            <person name="Dos Santos R.A."/>
            <person name="Damasio A.R."/>
            <person name="Diallinas G."/>
            <person name="Emri T."/>
            <person name="Fekete E."/>
            <person name="Flipphi M."/>
            <person name="Freyberg S."/>
            <person name="Gallo A."/>
            <person name="Gournas C."/>
            <person name="Habgood R."/>
            <person name="Hainaut M."/>
            <person name="Harispe M.L."/>
            <person name="Henrissat B."/>
            <person name="Hilden K.S."/>
            <person name="Hope R."/>
            <person name="Hossain A."/>
            <person name="Karabika E."/>
            <person name="Karaffa L."/>
            <person name="Karanyi Z."/>
            <person name="Krasevec N."/>
            <person name="Kuo A."/>
            <person name="Kusch H."/>
            <person name="LaButti K."/>
            <person name="Lagendijk E.L."/>
            <person name="Lapidus A."/>
            <person name="Levasseur A."/>
            <person name="Lindquist E."/>
            <person name="Lipzen A."/>
            <person name="Logrieco A.F."/>
            <person name="MacCabe A."/>
            <person name="Maekelae M.R."/>
            <person name="Malavazi I."/>
            <person name="Melin P."/>
            <person name="Meyer V."/>
            <person name="Mielnichuk N."/>
            <person name="Miskei M."/>
            <person name="Molnar A.P."/>
            <person name="Mule G."/>
            <person name="Ngan C.Y."/>
            <person name="Orejas M."/>
            <person name="Orosz E."/>
            <person name="Ouedraogo J.P."/>
            <person name="Overkamp K.M."/>
            <person name="Park H.-S."/>
            <person name="Perrone G."/>
            <person name="Piumi F."/>
            <person name="Punt P.J."/>
            <person name="Ram A.F."/>
            <person name="Ramon A."/>
            <person name="Rauscher S."/>
            <person name="Record E."/>
            <person name="Riano-Pachon D.M."/>
            <person name="Robert V."/>
            <person name="Roehrig J."/>
            <person name="Ruller R."/>
            <person name="Salamov A."/>
            <person name="Salih N.S."/>
            <person name="Samson R.A."/>
            <person name="Sandor E."/>
            <person name="Sanguinetti M."/>
            <person name="Schuetze T."/>
            <person name="Sepcic K."/>
            <person name="Shelest E."/>
            <person name="Sherlock G."/>
            <person name="Sophianopoulou V."/>
            <person name="Squina F.M."/>
            <person name="Sun H."/>
            <person name="Susca A."/>
            <person name="Todd R.B."/>
            <person name="Tsang A."/>
            <person name="Unkles S.E."/>
            <person name="van de Wiele N."/>
            <person name="van Rossen-Uffink D."/>
            <person name="Oliveira J.V."/>
            <person name="Vesth T.C."/>
            <person name="Visser J."/>
            <person name="Yu J.-H."/>
            <person name="Zhou M."/>
            <person name="Andersen M.R."/>
            <person name="Archer D.B."/>
            <person name="Baker S.E."/>
            <person name="Benoit I."/>
            <person name="Brakhage A.A."/>
            <person name="Braus G.H."/>
            <person name="Fischer R."/>
            <person name="Frisvad J.C."/>
            <person name="Goldman G.H."/>
            <person name="Houbraken J."/>
            <person name="Oakley B."/>
            <person name="Pocsi I."/>
            <person name="Scazzocchio C."/>
            <person name="Seiboth B."/>
            <person name="vanKuyk P.A."/>
            <person name="Wortman J."/>
            <person name="Dyer P.S."/>
            <person name="Grigoriev I.V."/>
        </authorList>
    </citation>
    <scope>NUCLEOTIDE SEQUENCE [LARGE SCALE GENOMIC DNA]</scope>
    <source>
        <strain evidence="4">CBS 134.48</strain>
    </source>
</reference>
<feature type="region of interest" description="Disordered" evidence="1">
    <location>
        <begin position="125"/>
        <end position="144"/>
    </location>
</feature>
<dbReference type="EMBL" id="KV878176">
    <property type="protein sequence ID" value="OJI91292.1"/>
    <property type="molecule type" value="Genomic_DNA"/>
</dbReference>
<dbReference type="VEuPathDB" id="FungiDB:ASPTUDRAFT_299476"/>
<accession>A0A1L9NQ19</accession>
<sequence length="185" mass="21129">MLRMARDEAQTWLEYDGDYYNNQMHNTLTMDSWDFLPNNEAIPSNQCGTYSAIPLNKSEFVENLWSLYEGSQPSGAQGLWPSPSIPLIESEYPGSPWSPSPQSLISSSRSPFNGFDDVKQSQDLSHLRYGQRASPESPPTIPAQRFQCRYCPRTYKKSNGRNRHETRKHGCDPKRPGRPKKTEKA</sequence>
<dbReference type="Proteomes" id="UP000184304">
    <property type="component" value="Unassembled WGS sequence"/>
</dbReference>